<dbReference type="GO" id="GO:0005886">
    <property type="term" value="C:plasma membrane"/>
    <property type="evidence" value="ECO:0007669"/>
    <property type="project" value="UniProtKB-SubCell"/>
</dbReference>
<name>A3MX91_PYRCJ</name>
<dbReference type="GeneID" id="4908393"/>
<organism evidence="7 8">
    <name type="scientific">Pyrobaculum calidifontis (strain DSM 21063 / JCM 11548 / VA1)</name>
    <dbReference type="NCBI Taxonomy" id="410359"/>
    <lineage>
        <taxon>Archaea</taxon>
        <taxon>Thermoproteota</taxon>
        <taxon>Thermoprotei</taxon>
        <taxon>Thermoproteales</taxon>
        <taxon>Thermoproteaceae</taxon>
        <taxon>Pyrobaculum</taxon>
    </lineage>
</organism>
<evidence type="ECO:0000256" key="4">
    <source>
        <dbReference type="ARBA" id="ARBA00022989"/>
    </source>
</evidence>
<dbReference type="OrthoDB" id="372203at2157"/>
<feature type="transmembrane region" description="Helical" evidence="6">
    <location>
        <begin position="223"/>
        <end position="249"/>
    </location>
</feature>
<feature type="transmembrane region" description="Helical" evidence="6">
    <location>
        <begin position="269"/>
        <end position="288"/>
    </location>
</feature>
<reference evidence="7" key="1">
    <citation type="submission" date="2007-02" db="EMBL/GenBank/DDBJ databases">
        <title>Complete sequence of Pyrobaculum calidifontis JCM 11548.</title>
        <authorList>
            <consortium name="US DOE Joint Genome Institute"/>
            <person name="Copeland A."/>
            <person name="Lucas S."/>
            <person name="Lapidus A."/>
            <person name="Barry K."/>
            <person name="Glavina del Rio T."/>
            <person name="Dalin E."/>
            <person name="Tice H."/>
            <person name="Pitluck S."/>
            <person name="Chain P."/>
            <person name="Malfatti S."/>
            <person name="Shin M."/>
            <person name="Vergez L."/>
            <person name="Schmutz J."/>
            <person name="Larimer F."/>
            <person name="Land M."/>
            <person name="Hauser L."/>
            <person name="Kyrpides N."/>
            <person name="Mikhailova N."/>
            <person name="Cozen A.E."/>
            <person name="Fitz-Gibbon S.T."/>
            <person name="House C.H."/>
            <person name="Saltikov C."/>
            <person name="Lowe T.M."/>
            <person name="Richardson P."/>
        </authorList>
    </citation>
    <scope>NUCLEOTIDE SEQUENCE [LARGE SCALE GENOMIC DNA]</scope>
    <source>
        <strain evidence="7">JCM 11548</strain>
    </source>
</reference>
<dbReference type="Pfam" id="PF02653">
    <property type="entry name" value="BPD_transp_2"/>
    <property type="match status" value="1"/>
</dbReference>
<dbReference type="GO" id="GO:0022857">
    <property type="term" value="F:transmembrane transporter activity"/>
    <property type="evidence" value="ECO:0007669"/>
    <property type="project" value="InterPro"/>
</dbReference>
<evidence type="ECO:0000256" key="3">
    <source>
        <dbReference type="ARBA" id="ARBA00022692"/>
    </source>
</evidence>
<dbReference type="STRING" id="410359.Pcal_1841"/>
<feature type="transmembrane region" description="Helical" evidence="6">
    <location>
        <begin position="188"/>
        <end position="211"/>
    </location>
</feature>
<keyword evidence="4 6" id="KW-1133">Transmembrane helix</keyword>
<evidence type="ECO:0000313" key="8">
    <source>
        <dbReference type="Proteomes" id="UP000001431"/>
    </source>
</evidence>
<dbReference type="RefSeq" id="WP_011850516.1">
    <property type="nucleotide sequence ID" value="NC_009073.1"/>
</dbReference>
<keyword evidence="2" id="KW-1003">Cell membrane</keyword>
<evidence type="ECO:0000256" key="5">
    <source>
        <dbReference type="ARBA" id="ARBA00023136"/>
    </source>
</evidence>
<keyword evidence="8" id="KW-1185">Reference proteome</keyword>
<proteinExistence type="predicted"/>
<keyword evidence="5 6" id="KW-0472">Membrane</keyword>
<feature type="transmembrane region" description="Helical" evidence="6">
    <location>
        <begin position="37"/>
        <end position="57"/>
    </location>
</feature>
<evidence type="ECO:0000256" key="2">
    <source>
        <dbReference type="ARBA" id="ARBA00022475"/>
    </source>
</evidence>
<feature type="transmembrane region" description="Helical" evidence="6">
    <location>
        <begin position="140"/>
        <end position="158"/>
    </location>
</feature>
<comment type="subcellular location">
    <subcellularLocation>
        <location evidence="1">Cell membrane</location>
        <topology evidence="1">Multi-pass membrane protein</topology>
    </subcellularLocation>
</comment>
<dbReference type="InterPro" id="IPR001851">
    <property type="entry name" value="ABC_transp_permease"/>
</dbReference>
<feature type="transmembrane region" description="Helical" evidence="6">
    <location>
        <begin position="101"/>
        <end position="119"/>
    </location>
</feature>
<protein>
    <submittedName>
        <fullName evidence="7">Nucleoside ABC transporter membrane protein</fullName>
    </submittedName>
</protein>
<dbReference type="PANTHER" id="PTHR43370:SF1">
    <property type="entry name" value="GUANOSINE ABC TRANSPORTER PERMEASE PROTEIN NUPQ"/>
    <property type="match status" value="1"/>
</dbReference>
<dbReference type="KEGG" id="pcl:Pcal_1841"/>
<feature type="transmembrane region" description="Helical" evidence="6">
    <location>
        <begin position="69"/>
        <end position="89"/>
    </location>
</feature>
<dbReference type="EMBL" id="CP000561">
    <property type="protein sequence ID" value="ABO09258.1"/>
    <property type="molecule type" value="Genomic_DNA"/>
</dbReference>
<dbReference type="eggNOG" id="arCOG00261">
    <property type="taxonomic scope" value="Archaea"/>
</dbReference>
<dbReference type="AlphaFoldDB" id="A3MX91"/>
<evidence type="ECO:0000256" key="1">
    <source>
        <dbReference type="ARBA" id="ARBA00004651"/>
    </source>
</evidence>
<keyword evidence="3 6" id="KW-0812">Transmembrane</keyword>
<evidence type="ECO:0000256" key="6">
    <source>
        <dbReference type="SAM" id="Phobius"/>
    </source>
</evidence>
<dbReference type="Proteomes" id="UP000001431">
    <property type="component" value="Chromosome"/>
</dbReference>
<evidence type="ECO:0000313" key="7">
    <source>
        <dbReference type="EMBL" id="ABO09258.1"/>
    </source>
</evidence>
<sequence>MTDLALLLLYQALFASVPILLASLGEILTERSGVVNIGLEGLMLLGAFFGPLTADFLKYRLGLSLPDPLWPLVALLASALVGAVVGALHGYISTYLAGDQIISGIAINLFGAGAVAYGIQSYWGVAGYKQVPDFVKTDPTAIAAFALALAAFMWFLLFKTRLGIVIRACGEDPEAAFNMGVDVDKVRLFATIAGAVLAALAGAYLSIAYLSVVTKEVSAGRGFIALANVVFANWNPALAVAGAFIFGFFDSLSYWLQTLGVARYELTRIIPYVATLLIVAGAIGRARPPRAVGKAFRKE</sequence>
<gene>
    <name evidence="7" type="ordered locus">Pcal_1841</name>
</gene>
<accession>A3MX91</accession>
<dbReference type="HOGENOM" id="CLU_040769_1_2_2"/>
<dbReference type="PANTHER" id="PTHR43370">
    <property type="entry name" value="SUGAR ABC TRANSPORTER INTEGRAL MEMBRANE PROTEIN-RELATED"/>
    <property type="match status" value="1"/>
</dbReference>
<dbReference type="CDD" id="cd06580">
    <property type="entry name" value="TM_PBP1_transp_TpRbsC_like"/>
    <property type="match status" value="1"/>
</dbReference>